<organism evidence="1 2">
    <name type="scientific">Imbroritus primus</name>
    <dbReference type="NCBI Taxonomy" id="3058603"/>
    <lineage>
        <taxon>Bacteria</taxon>
        <taxon>Pseudomonadati</taxon>
        <taxon>Pseudomonadota</taxon>
        <taxon>Betaproteobacteria</taxon>
        <taxon>Burkholderiales</taxon>
        <taxon>Burkholderiaceae</taxon>
        <taxon>Imbroritus</taxon>
    </lineage>
</organism>
<evidence type="ECO:0000313" key="1">
    <source>
        <dbReference type="EMBL" id="TMS59113.1"/>
    </source>
</evidence>
<sequence>SWLDDVELLVQRRRTTNAELGVTYRQLFGDATLDMEAGIRKGVSWFNAQDDLPAQEGVPTLRPRIVTLSAGYVQPFHIGKQPFRYSGTVRAQFTRDTTLSIDQMAIGSRYTVRGFDGDNVLLAENGYVIRNEWLMPVRIGVLPDGFDSALYLGLDAGRVWGRSDAMLAGRWLAGAALGLRTGWRGWQADIAIAAPLYYPKGFRTRGWSPYLSLTYGF</sequence>
<feature type="non-terminal residue" evidence="1">
    <location>
        <position position="1"/>
    </location>
</feature>
<keyword evidence="2" id="KW-1185">Reference proteome</keyword>
<gene>
    <name evidence="1" type="ORF">MW7_004035</name>
</gene>
<proteinExistence type="predicted"/>
<reference evidence="1" key="1">
    <citation type="submission" date="2019-05" db="EMBL/GenBank/DDBJ databases">
        <title>Revised genome assembly of Burkholderiaceae (previously Ralstonia) sp. PBA.</title>
        <authorList>
            <person name="Gan H.M."/>
        </authorList>
    </citation>
    <scope>NUCLEOTIDE SEQUENCE</scope>
    <source>
        <strain evidence="1">PBA</strain>
    </source>
</reference>
<dbReference type="Proteomes" id="UP000004277">
    <property type="component" value="Unassembled WGS sequence"/>
</dbReference>
<protein>
    <submittedName>
        <fullName evidence="1">ShlB/FhaC/HecB family hemolysin secretion/activation protein</fullName>
    </submittedName>
</protein>
<evidence type="ECO:0000313" key="2">
    <source>
        <dbReference type="Proteomes" id="UP000004277"/>
    </source>
</evidence>
<accession>A0ACD3SSL1</accession>
<comment type="caution">
    <text evidence="1">The sequence shown here is derived from an EMBL/GenBank/DDBJ whole genome shotgun (WGS) entry which is preliminary data.</text>
</comment>
<name>A0ACD3SSL1_9BURK</name>
<dbReference type="EMBL" id="AKCV02000012">
    <property type="protein sequence ID" value="TMS59113.1"/>
    <property type="molecule type" value="Genomic_DNA"/>
</dbReference>